<comment type="caution">
    <text evidence="4">The sequence shown here is derived from an EMBL/GenBank/DDBJ whole genome shotgun (WGS) entry which is preliminary data.</text>
</comment>
<name>A0A4V2UPI7_9FIRM</name>
<evidence type="ECO:0000313" key="6">
    <source>
        <dbReference type="Proteomes" id="UP000702954"/>
    </source>
</evidence>
<sequence>MKDLSNTQFFHVETGPQIKAKDILEIVYGALKEKGYNPVNQIVGYIMSGDPTYITSHNGARSLIMKMERDELVEEMLKAYIEHHGWE</sequence>
<dbReference type="AlphaFoldDB" id="A0A4V2UPI7"/>
<dbReference type="PIRSF" id="PIRSF037258">
    <property type="entry name" value="DUF965_bac"/>
    <property type="match status" value="1"/>
</dbReference>
<evidence type="ECO:0000313" key="4">
    <source>
        <dbReference type="EMBL" id="TCS65992.1"/>
    </source>
</evidence>
<dbReference type="RefSeq" id="WP_009262785.1">
    <property type="nucleotide sequence ID" value="NZ_AP031411.1"/>
</dbReference>
<dbReference type="NCBIfam" id="NF003997">
    <property type="entry name" value="PRK05473.1"/>
    <property type="match status" value="1"/>
</dbReference>
<evidence type="ECO:0000256" key="1">
    <source>
        <dbReference type="ARBA" id="ARBA00010888"/>
    </source>
</evidence>
<keyword evidence="6" id="KW-1185">Reference proteome</keyword>
<dbReference type="EMBL" id="SLZV01000021">
    <property type="protein sequence ID" value="TCS65992.1"/>
    <property type="molecule type" value="Genomic_DNA"/>
</dbReference>
<dbReference type="Proteomes" id="UP000294613">
    <property type="component" value="Unassembled WGS sequence"/>
</dbReference>
<dbReference type="Proteomes" id="UP000702954">
    <property type="component" value="Unassembled WGS sequence"/>
</dbReference>
<dbReference type="PANTHER" id="PTHR40067:SF1">
    <property type="entry name" value="UPF0297 PROTEIN YRZL"/>
    <property type="match status" value="1"/>
</dbReference>
<dbReference type="InterPro" id="IPR009309">
    <property type="entry name" value="IreB"/>
</dbReference>
<proteinExistence type="inferred from homology"/>
<dbReference type="EMBL" id="BHEO01000008">
    <property type="protein sequence ID" value="GBU05425.1"/>
    <property type="molecule type" value="Genomic_DNA"/>
</dbReference>
<dbReference type="HAMAP" id="MF_01507">
    <property type="entry name" value="UPF0297"/>
    <property type="match status" value="1"/>
</dbReference>
<reference evidence="3 6" key="1">
    <citation type="journal article" date="2018" name="Int. J. Syst. Evol. Microbiol.">
        <title>Draft Genome Sequence of Faecalimonas umbilicata JCM 30896T, an Acetate-Producing Bacterium Isolated from Human Feces.</title>
        <authorList>
            <person name="Sakamoto M."/>
            <person name="Ikeyama N."/>
            <person name="Yuki M."/>
            <person name="Ohkuma M."/>
        </authorList>
    </citation>
    <scope>NUCLEOTIDE SEQUENCE [LARGE SCALE GENOMIC DNA]</scope>
    <source>
        <strain evidence="3 6">EGH7</strain>
    </source>
</reference>
<comment type="similarity">
    <text evidence="1 2">Belongs to the UPF0297 family.</text>
</comment>
<dbReference type="PANTHER" id="PTHR40067">
    <property type="entry name" value="UPF0297 PROTEIN YRZL"/>
    <property type="match status" value="1"/>
</dbReference>
<evidence type="ECO:0000313" key="3">
    <source>
        <dbReference type="EMBL" id="GBU05425.1"/>
    </source>
</evidence>
<evidence type="ECO:0000313" key="5">
    <source>
        <dbReference type="Proteomes" id="UP000294613"/>
    </source>
</evidence>
<accession>A0A4V2UPI7</accession>
<dbReference type="Pfam" id="PF06135">
    <property type="entry name" value="IreB"/>
    <property type="match status" value="1"/>
</dbReference>
<gene>
    <name evidence="4" type="ORF">EDD74_12121</name>
    <name evidence="3" type="ORF">FAEUMB_19660</name>
</gene>
<organism evidence="4 5">
    <name type="scientific">Faecalimonas umbilicata</name>
    <dbReference type="NCBI Taxonomy" id="1912855"/>
    <lineage>
        <taxon>Bacteria</taxon>
        <taxon>Bacillati</taxon>
        <taxon>Bacillota</taxon>
        <taxon>Clostridia</taxon>
        <taxon>Lachnospirales</taxon>
        <taxon>Lachnospiraceae</taxon>
        <taxon>Faecalimonas</taxon>
    </lineage>
</organism>
<reference evidence="4 5" key="2">
    <citation type="submission" date="2019-03" db="EMBL/GenBank/DDBJ databases">
        <title>Genomic Encyclopedia of Type Strains, Phase IV (KMG-IV): sequencing the most valuable type-strain genomes for metagenomic binning, comparative biology and taxonomic classification.</title>
        <authorList>
            <person name="Goeker M."/>
        </authorList>
    </citation>
    <scope>NUCLEOTIDE SEQUENCE [LARGE SCALE GENOMIC DNA]</scope>
    <source>
        <strain evidence="4 5">DSM 103426</strain>
    </source>
</reference>
<evidence type="ECO:0000256" key="2">
    <source>
        <dbReference type="HAMAP-Rule" id="MF_01507"/>
    </source>
</evidence>
<protein>
    <recommendedName>
        <fullName evidence="2">UPF0297 protein EDD74_12121</fullName>
    </recommendedName>
</protein>
<dbReference type="GeneID" id="97506541"/>